<accession>A0A2T7UR99</accession>
<name>A0A2T7UR99_9RHOB</name>
<dbReference type="Proteomes" id="UP000244810">
    <property type="component" value="Unassembled WGS sequence"/>
</dbReference>
<organism evidence="1 2">
    <name type="scientific">Pararhodobacter aggregans</name>
    <dbReference type="NCBI Taxonomy" id="404875"/>
    <lineage>
        <taxon>Bacteria</taxon>
        <taxon>Pseudomonadati</taxon>
        <taxon>Pseudomonadota</taxon>
        <taxon>Alphaproteobacteria</taxon>
        <taxon>Rhodobacterales</taxon>
        <taxon>Paracoccaceae</taxon>
        <taxon>Pararhodobacter</taxon>
    </lineage>
</organism>
<keyword evidence="2" id="KW-1185">Reference proteome</keyword>
<proteinExistence type="predicted"/>
<sequence>MQPAPLPIEARLPCTDPAELLGGRDWRLIVGRMGDALITCEGRRGLAVQGYDGLAGAVGG</sequence>
<evidence type="ECO:0000313" key="1">
    <source>
        <dbReference type="EMBL" id="PVE47253.1"/>
    </source>
</evidence>
<reference evidence="1 2" key="1">
    <citation type="journal article" date="2011" name="Syst. Appl. Microbiol.">
        <title>Defluviimonas denitrificans gen. nov., sp. nov., and Pararhodobacter aggregans gen. nov., sp. nov., non-phototrophic Rhodobacteraceae from the biofilter of a marine aquaculture.</title>
        <authorList>
            <person name="Foesel B.U."/>
            <person name="Drake H.L."/>
            <person name="Schramm A."/>
        </authorList>
    </citation>
    <scope>NUCLEOTIDE SEQUENCE [LARGE SCALE GENOMIC DNA]</scope>
    <source>
        <strain evidence="1 2">D1-19</strain>
    </source>
</reference>
<dbReference type="EMBL" id="QDDR01000006">
    <property type="protein sequence ID" value="PVE47253.1"/>
    <property type="molecule type" value="Genomic_DNA"/>
</dbReference>
<evidence type="ECO:0000313" key="2">
    <source>
        <dbReference type="Proteomes" id="UP000244810"/>
    </source>
</evidence>
<protein>
    <submittedName>
        <fullName evidence="1">Uncharacterized protein</fullName>
    </submittedName>
</protein>
<dbReference type="RefSeq" id="WP_107752564.1">
    <property type="nucleotide sequence ID" value="NZ_QBKF01000008.1"/>
</dbReference>
<dbReference type="AlphaFoldDB" id="A0A2T7UR99"/>
<comment type="caution">
    <text evidence="1">The sequence shown here is derived from an EMBL/GenBank/DDBJ whole genome shotgun (WGS) entry which is preliminary data.</text>
</comment>
<gene>
    <name evidence="1" type="ORF">DDE23_13525</name>
</gene>